<dbReference type="AlphaFoldDB" id="A0A562R7Y0"/>
<protein>
    <recommendedName>
        <fullName evidence="2">Glycine-rich domain-containing protein</fullName>
    </recommendedName>
</protein>
<proteinExistence type="predicted"/>
<dbReference type="Proteomes" id="UP000318431">
    <property type="component" value="Unassembled WGS sequence"/>
</dbReference>
<dbReference type="InterPro" id="IPR049304">
    <property type="entry name" value="Gly_rich_dom"/>
</dbReference>
<evidence type="ECO:0000256" key="1">
    <source>
        <dbReference type="SAM" id="MobiDB-lite"/>
    </source>
</evidence>
<dbReference type="EMBL" id="VLLB01000004">
    <property type="protein sequence ID" value="TWI65165.1"/>
    <property type="molecule type" value="Genomic_DNA"/>
</dbReference>
<organism evidence="3 4">
    <name type="scientific">Pseudoduganella lurida</name>
    <dbReference type="NCBI Taxonomy" id="1036180"/>
    <lineage>
        <taxon>Bacteria</taxon>
        <taxon>Pseudomonadati</taxon>
        <taxon>Pseudomonadota</taxon>
        <taxon>Betaproteobacteria</taxon>
        <taxon>Burkholderiales</taxon>
        <taxon>Oxalobacteraceae</taxon>
        <taxon>Telluria group</taxon>
        <taxon>Pseudoduganella</taxon>
    </lineage>
</organism>
<evidence type="ECO:0000313" key="4">
    <source>
        <dbReference type="Proteomes" id="UP000318431"/>
    </source>
</evidence>
<name>A0A562R7Y0_9BURK</name>
<feature type="region of interest" description="Disordered" evidence="1">
    <location>
        <begin position="1"/>
        <end position="20"/>
    </location>
</feature>
<dbReference type="Pfam" id="PF21722">
    <property type="entry name" value="Gly_rich_2"/>
    <property type="match status" value="1"/>
</dbReference>
<comment type="caution">
    <text evidence="3">The sequence shown here is derived from an EMBL/GenBank/DDBJ whole genome shotgun (WGS) entry which is preliminary data.</text>
</comment>
<evidence type="ECO:0000259" key="2">
    <source>
        <dbReference type="Pfam" id="PF21722"/>
    </source>
</evidence>
<sequence length="521" mass="52449">MTTVIKHLPPGPNTNDPENFDPRADAVVAAFNPMIDEINLVNDEMNTSAAAVAQSVVDARSARDEAQGYRNDANGARNQAVLAKGDAQTAKQAAEAARDAAQGYAIALTGTSISPVVIGLGNKQFTGAGLADKQFFPGQRVRVANPANIAQRMDGVVTVYVNSGANSSLAVAVDNVDSSTSGSAVANWRIVPGGEPGGPGPAGGINGGSMSGALNFKEANAVPVSATPDVWSPAGNVIPMTGNGTITGLPDAPQVGAWRTLVLRGVTTLTTSANFQVYGGTMTLAAGDIVHVVAEEAVSKFRVFVTRRDGKAVVGGRTVTVYLTGTQMWPVPATDLEVIVQGGGQSGTNSGSAGGWCGAYAKKRLNDLTIGAMATVSVGLGGVVSTSNVYNDGGNSSFALTGVTTILAEGGKSAGAAATGGDFNLPGVMGERALPESFDYYSGYGDYAPTFRSGRGADGLLGYGAYPKSTEPNANGVQDAVGFGSGGAGVVSSSSGGAGVPQTKIYGSAGRPGVVIVTYQI</sequence>
<keyword evidence="4" id="KW-1185">Reference proteome</keyword>
<accession>A0A562R7Y0</accession>
<evidence type="ECO:0000313" key="3">
    <source>
        <dbReference type="EMBL" id="TWI65165.1"/>
    </source>
</evidence>
<feature type="domain" description="Glycine-rich" evidence="2">
    <location>
        <begin position="324"/>
        <end position="520"/>
    </location>
</feature>
<reference evidence="3 4" key="1">
    <citation type="journal article" date="2015" name="Stand. Genomic Sci.">
        <title>Genomic Encyclopedia of Bacterial and Archaeal Type Strains, Phase III: the genomes of soil and plant-associated and newly described type strains.</title>
        <authorList>
            <person name="Whitman W.B."/>
            <person name="Woyke T."/>
            <person name="Klenk H.P."/>
            <person name="Zhou Y."/>
            <person name="Lilburn T.G."/>
            <person name="Beck B.J."/>
            <person name="De Vos P."/>
            <person name="Vandamme P."/>
            <person name="Eisen J.A."/>
            <person name="Garrity G."/>
            <person name="Hugenholtz P."/>
            <person name="Kyrpides N.C."/>
        </authorList>
    </citation>
    <scope>NUCLEOTIDE SEQUENCE [LARGE SCALE GENOMIC DNA]</scope>
    <source>
        <strain evidence="3 4">CGMCC 1.10822</strain>
    </source>
</reference>
<dbReference type="RefSeq" id="WP_145649419.1">
    <property type="nucleotide sequence ID" value="NZ_VLLB01000004.1"/>
</dbReference>
<gene>
    <name evidence="3" type="ORF">IP91_02572</name>
</gene>